<comment type="caution">
    <text evidence="7">The sequence shown here is derived from an EMBL/GenBank/DDBJ whole genome shotgun (WGS) entry which is preliminary data.</text>
</comment>
<keyword evidence="4 6" id="KW-1133">Transmembrane helix</keyword>
<reference evidence="7 8" key="1">
    <citation type="submission" date="2019-08" db="EMBL/GenBank/DDBJ databases">
        <title>In-depth cultivation of the pig gut microbiome towards novel bacterial diversity and tailored functional studies.</title>
        <authorList>
            <person name="Wylensek D."/>
            <person name="Hitch T.C.A."/>
            <person name="Clavel T."/>
        </authorList>
    </citation>
    <scope>NUCLEOTIDE SEQUENCE [LARGE SCALE GENOMIC DNA]</scope>
    <source>
        <strain evidence="7 8">LKV-178-WT-2G</strain>
    </source>
</reference>
<evidence type="ECO:0000256" key="1">
    <source>
        <dbReference type="ARBA" id="ARBA00004236"/>
    </source>
</evidence>
<dbReference type="GO" id="GO:0036376">
    <property type="term" value="P:sodium ion export across plasma membrane"/>
    <property type="evidence" value="ECO:0007669"/>
    <property type="project" value="InterPro"/>
</dbReference>
<dbReference type="AlphaFoldDB" id="A0A7X2N2V7"/>
<keyword evidence="3 6" id="KW-0812">Transmembrane</keyword>
<keyword evidence="5 6" id="KW-0472">Membrane</keyword>
<evidence type="ECO:0000256" key="6">
    <source>
        <dbReference type="SAM" id="Phobius"/>
    </source>
</evidence>
<dbReference type="Proteomes" id="UP000470082">
    <property type="component" value="Unassembled WGS sequence"/>
</dbReference>
<dbReference type="EMBL" id="VUMM01000007">
    <property type="protein sequence ID" value="MSS01479.1"/>
    <property type="molecule type" value="Genomic_DNA"/>
</dbReference>
<evidence type="ECO:0000256" key="4">
    <source>
        <dbReference type="ARBA" id="ARBA00022989"/>
    </source>
</evidence>
<name>A0A7X2N2V7_9FIRM</name>
<gene>
    <name evidence="7" type="ORF">FYJ50_05095</name>
</gene>
<evidence type="ECO:0000256" key="5">
    <source>
        <dbReference type="ARBA" id="ARBA00023136"/>
    </source>
</evidence>
<protein>
    <submittedName>
        <fullName evidence="7">Uncharacterized protein</fullName>
    </submittedName>
</protein>
<sequence length="109" mass="12369">MIESLTVTQGLKIALYGFTTVFIMLAILMLIINVLSKLVEMMTPKKVEEPVKVEEKPVEKKTNIEYTGEIQLIDVDEKTAACIMAIISDETQIPLENLIFKKIRLLEDN</sequence>
<dbReference type="InterPro" id="IPR005899">
    <property type="entry name" value="Na_pump_deCOase"/>
</dbReference>
<evidence type="ECO:0000313" key="8">
    <source>
        <dbReference type="Proteomes" id="UP000470082"/>
    </source>
</evidence>
<accession>A0A7X2N2V7</accession>
<evidence type="ECO:0000256" key="3">
    <source>
        <dbReference type="ARBA" id="ARBA00022692"/>
    </source>
</evidence>
<keyword evidence="2" id="KW-1003">Cell membrane</keyword>
<organism evidence="7 8">
    <name type="scientific">Floccifex porci</name>
    <dbReference type="NCBI Taxonomy" id="2606629"/>
    <lineage>
        <taxon>Bacteria</taxon>
        <taxon>Bacillati</taxon>
        <taxon>Bacillota</taxon>
        <taxon>Erysipelotrichia</taxon>
        <taxon>Erysipelotrichales</taxon>
        <taxon>Erysipelotrichaceae</taxon>
        <taxon>Floccifex</taxon>
    </lineage>
</organism>
<comment type="subcellular location">
    <subcellularLocation>
        <location evidence="1">Cell membrane</location>
    </subcellularLocation>
</comment>
<evidence type="ECO:0000256" key="2">
    <source>
        <dbReference type="ARBA" id="ARBA00022475"/>
    </source>
</evidence>
<dbReference type="Pfam" id="PF04277">
    <property type="entry name" value="OAD_gamma"/>
    <property type="match status" value="1"/>
</dbReference>
<feature type="transmembrane region" description="Helical" evidence="6">
    <location>
        <begin position="13"/>
        <end position="36"/>
    </location>
</feature>
<dbReference type="GO" id="GO:0005886">
    <property type="term" value="C:plasma membrane"/>
    <property type="evidence" value="ECO:0007669"/>
    <property type="project" value="UniProtKB-SubCell"/>
</dbReference>
<proteinExistence type="predicted"/>
<dbReference type="RefSeq" id="WP_154460014.1">
    <property type="nucleotide sequence ID" value="NZ_JAQYTQ010000051.1"/>
</dbReference>
<evidence type="ECO:0000313" key="7">
    <source>
        <dbReference type="EMBL" id="MSS01479.1"/>
    </source>
</evidence>
<dbReference type="GO" id="GO:0015081">
    <property type="term" value="F:sodium ion transmembrane transporter activity"/>
    <property type="evidence" value="ECO:0007669"/>
    <property type="project" value="InterPro"/>
</dbReference>
<keyword evidence="8" id="KW-1185">Reference proteome</keyword>